<sequence length="92" mass="9691">MDENQANDHPSSAKDSTPILPTKSVSGRLEVGSPSVSVSTTPTDDINITNGFANAQSIPHLSTESVRSCPKKNVQSSSSHSVEGHVNPSYKD</sequence>
<comment type="caution">
    <text evidence="2">The sequence shown here is derived from an EMBL/GenBank/DDBJ whole genome shotgun (WGS) entry which is preliminary data.</text>
</comment>
<protein>
    <submittedName>
        <fullName evidence="2">Uncharacterized protein</fullName>
    </submittedName>
</protein>
<dbReference type="Proteomes" id="UP001381693">
    <property type="component" value="Unassembled WGS sequence"/>
</dbReference>
<proteinExistence type="predicted"/>
<keyword evidence="3" id="KW-1185">Reference proteome</keyword>
<reference evidence="2 3" key="1">
    <citation type="submission" date="2023-11" db="EMBL/GenBank/DDBJ databases">
        <title>Halocaridina rubra genome assembly.</title>
        <authorList>
            <person name="Smith C."/>
        </authorList>
    </citation>
    <scope>NUCLEOTIDE SEQUENCE [LARGE SCALE GENOMIC DNA]</scope>
    <source>
        <strain evidence="2">EP-1</strain>
        <tissue evidence="2">Whole</tissue>
    </source>
</reference>
<evidence type="ECO:0000256" key="1">
    <source>
        <dbReference type="SAM" id="MobiDB-lite"/>
    </source>
</evidence>
<feature type="region of interest" description="Disordered" evidence="1">
    <location>
        <begin position="62"/>
        <end position="92"/>
    </location>
</feature>
<organism evidence="2 3">
    <name type="scientific">Halocaridina rubra</name>
    <name type="common">Hawaiian red shrimp</name>
    <dbReference type="NCBI Taxonomy" id="373956"/>
    <lineage>
        <taxon>Eukaryota</taxon>
        <taxon>Metazoa</taxon>
        <taxon>Ecdysozoa</taxon>
        <taxon>Arthropoda</taxon>
        <taxon>Crustacea</taxon>
        <taxon>Multicrustacea</taxon>
        <taxon>Malacostraca</taxon>
        <taxon>Eumalacostraca</taxon>
        <taxon>Eucarida</taxon>
        <taxon>Decapoda</taxon>
        <taxon>Pleocyemata</taxon>
        <taxon>Caridea</taxon>
        <taxon>Atyoidea</taxon>
        <taxon>Atyidae</taxon>
        <taxon>Halocaridina</taxon>
    </lineage>
</organism>
<name>A0AAN8XH29_HALRR</name>
<evidence type="ECO:0000313" key="3">
    <source>
        <dbReference type="Proteomes" id="UP001381693"/>
    </source>
</evidence>
<dbReference type="AlphaFoldDB" id="A0AAN8XH29"/>
<accession>A0AAN8XH29</accession>
<dbReference type="EMBL" id="JAXCGZ010003896">
    <property type="protein sequence ID" value="KAK7082751.1"/>
    <property type="molecule type" value="Genomic_DNA"/>
</dbReference>
<feature type="compositionally biased region" description="Low complexity" evidence="1">
    <location>
        <begin position="33"/>
        <end position="43"/>
    </location>
</feature>
<gene>
    <name evidence="2" type="ORF">SK128_023873</name>
</gene>
<evidence type="ECO:0000313" key="2">
    <source>
        <dbReference type="EMBL" id="KAK7082751.1"/>
    </source>
</evidence>
<feature type="region of interest" description="Disordered" evidence="1">
    <location>
        <begin position="1"/>
        <end position="45"/>
    </location>
</feature>